<dbReference type="InterPro" id="IPR005471">
    <property type="entry name" value="Tscrpt_reg_IclR_N"/>
</dbReference>
<keyword evidence="1" id="KW-0805">Transcription regulation</keyword>
<dbReference type="PANTHER" id="PTHR30136">
    <property type="entry name" value="HELIX-TURN-HELIX TRANSCRIPTIONAL REGULATOR, ICLR FAMILY"/>
    <property type="match status" value="1"/>
</dbReference>
<evidence type="ECO:0000256" key="1">
    <source>
        <dbReference type="ARBA" id="ARBA00023015"/>
    </source>
</evidence>
<dbReference type="Gene3D" id="3.30.450.40">
    <property type="match status" value="1"/>
</dbReference>
<gene>
    <name evidence="6" type="ORF">CE154_012205</name>
</gene>
<evidence type="ECO:0000259" key="4">
    <source>
        <dbReference type="PROSITE" id="PS51077"/>
    </source>
</evidence>
<proteinExistence type="predicted"/>
<dbReference type="Gene3D" id="1.10.10.10">
    <property type="entry name" value="Winged helix-like DNA-binding domain superfamily/Winged helix DNA-binding domain"/>
    <property type="match status" value="1"/>
</dbReference>
<feature type="domain" description="IclR-ED" evidence="5">
    <location>
        <begin position="72"/>
        <end position="254"/>
    </location>
</feature>
<evidence type="ECO:0000256" key="2">
    <source>
        <dbReference type="ARBA" id="ARBA00023125"/>
    </source>
</evidence>
<evidence type="ECO:0000259" key="5">
    <source>
        <dbReference type="PROSITE" id="PS51078"/>
    </source>
</evidence>
<dbReference type="PANTHER" id="PTHR30136:SF24">
    <property type="entry name" value="HTH-TYPE TRANSCRIPTIONAL REPRESSOR ALLR"/>
    <property type="match status" value="1"/>
</dbReference>
<dbReference type="RefSeq" id="WP_094438318.1">
    <property type="nucleotide sequence ID" value="NZ_CP181370.1"/>
</dbReference>
<dbReference type="InterPro" id="IPR014757">
    <property type="entry name" value="Tscrpt_reg_IclR_C"/>
</dbReference>
<dbReference type="SUPFAM" id="SSF46785">
    <property type="entry name" value="Winged helix' DNA-binding domain"/>
    <property type="match status" value="1"/>
</dbReference>
<keyword evidence="3" id="KW-0804">Transcription</keyword>
<dbReference type="InterPro" id="IPR029016">
    <property type="entry name" value="GAF-like_dom_sf"/>
</dbReference>
<dbReference type="InterPro" id="IPR036388">
    <property type="entry name" value="WH-like_DNA-bd_sf"/>
</dbReference>
<dbReference type="SMART" id="SM00346">
    <property type="entry name" value="HTH_ICLR"/>
    <property type="match status" value="1"/>
</dbReference>
<sequence length="254" mass="27765">MNSGFPGAQSPARLVAVLRLIAGHHVQGLAINELAQLAGLNRTTARRLLMVLTQSGFAAKDEGSGRYRLGVEAMFTGMSAMTKPPIFEACRPAMERIARRTGHSVFLIVRIGDFAHCLHVEAGDHPLHAHSLMTGQIRLLGQGTASLALAATLRDRELKQIYERRCLDYEAAGITQDRLWQMVAFTRKLQHSESENLLTTGAVGIGVAIRVQADHVAAISVATHASRMTDEHKEAALRVLEEELQTPAIRLFGY</sequence>
<feature type="domain" description="HTH iclR-type" evidence="4">
    <location>
        <begin position="8"/>
        <end position="71"/>
    </location>
</feature>
<evidence type="ECO:0000313" key="7">
    <source>
        <dbReference type="Proteomes" id="UP000216225"/>
    </source>
</evidence>
<comment type="caution">
    <text evidence="6">The sequence shown here is derived from an EMBL/GenBank/DDBJ whole genome shotgun (WGS) entry which is preliminary data.</text>
</comment>
<evidence type="ECO:0000256" key="3">
    <source>
        <dbReference type="ARBA" id="ARBA00023163"/>
    </source>
</evidence>
<dbReference type="PROSITE" id="PS51078">
    <property type="entry name" value="ICLR_ED"/>
    <property type="match status" value="1"/>
</dbReference>
<name>A0A420KC25_9BURK</name>
<reference evidence="6 7" key="1">
    <citation type="submission" date="2018-09" db="EMBL/GenBank/DDBJ databases">
        <title>Genome comparison of Alicycliphilus sp. BQ1, a polyurethanolytic bacterium, with its closest phylogenetic relatives Alicycliphilus denitrificans BC and K601, unable to attack polyurethane.</title>
        <authorList>
            <person name="Loza-Tavera H."/>
            <person name="Lozano L."/>
            <person name="Cevallos M."/>
            <person name="Maya-Lucas O."/>
            <person name="Garcia-Mena J."/>
            <person name="Hernandez J."/>
        </authorList>
    </citation>
    <scope>NUCLEOTIDE SEQUENCE [LARGE SCALE GENOMIC DNA]</scope>
    <source>
        <strain evidence="6 7">BQ1</strain>
    </source>
</reference>
<dbReference type="PROSITE" id="PS51077">
    <property type="entry name" value="HTH_ICLR"/>
    <property type="match status" value="1"/>
</dbReference>
<evidence type="ECO:0000313" key="6">
    <source>
        <dbReference type="EMBL" id="RKJ96770.1"/>
    </source>
</evidence>
<dbReference type="InterPro" id="IPR036390">
    <property type="entry name" value="WH_DNA-bd_sf"/>
</dbReference>
<dbReference type="GO" id="GO:0003700">
    <property type="term" value="F:DNA-binding transcription factor activity"/>
    <property type="evidence" value="ECO:0007669"/>
    <property type="project" value="TreeGrafter"/>
</dbReference>
<dbReference type="Pfam" id="PF09339">
    <property type="entry name" value="HTH_IclR"/>
    <property type="match status" value="1"/>
</dbReference>
<protein>
    <submittedName>
        <fullName evidence="6">IclR family transcriptional regulator</fullName>
    </submittedName>
</protein>
<dbReference type="Pfam" id="PF01614">
    <property type="entry name" value="IclR_C"/>
    <property type="match status" value="1"/>
</dbReference>
<dbReference type="GO" id="GO:0045892">
    <property type="term" value="P:negative regulation of DNA-templated transcription"/>
    <property type="evidence" value="ECO:0007669"/>
    <property type="project" value="TreeGrafter"/>
</dbReference>
<dbReference type="SUPFAM" id="SSF55781">
    <property type="entry name" value="GAF domain-like"/>
    <property type="match status" value="1"/>
</dbReference>
<accession>A0A420KC25</accession>
<dbReference type="AlphaFoldDB" id="A0A420KC25"/>
<organism evidence="6 7">
    <name type="scientific">Alicycliphilus denitrificans</name>
    <dbReference type="NCBI Taxonomy" id="179636"/>
    <lineage>
        <taxon>Bacteria</taxon>
        <taxon>Pseudomonadati</taxon>
        <taxon>Pseudomonadota</taxon>
        <taxon>Betaproteobacteria</taxon>
        <taxon>Burkholderiales</taxon>
        <taxon>Comamonadaceae</taxon>
        <taxon>Alicycliphilus</taxon>
    </lineage>
</organism>
<dbReference type="InterPro" id="IPR050707">
    <property type="entry name" value="HTH_MetabolicPath_Reg"/>
</dbReference>
<dbReference type="Proteomes" id="UP000216225">
    <property type="component" value="Unassembled WGS sequence"/>
</dbReference>
<dbReference type="GO" id="GO:0003677">
    <property type="term" value="F:DNA binding"/>
    <property type="evidence" value="ECO:0007669"/>
    <property type="project" value="UniProtKB-KW"/>
</dbReference>
<dbReference type="EMBL" id="NKDB02000002">
    <property type="protein sequence ID" value="RKJ96770.1"/>
    <property type="molecule type" value="Genomic_DNA"/>
</dbReference>
<keyword evidence="2" id="KW-0238">DNA-binding</keyword>